<keyword evidence="2" id="KW-1185">Reference proteome</keyword>
<evidence type="ECO:0000313" key="2">
    <source>
        <dbReference type="Proteomes" id="UP000291084"/>
    </source>
</evidence>
<reference evidence="1 2" key="1">
    <citation type="journal article" date="2015" name="Sci. Rep.">
        <title>The power of single molecule real-time sequencing technology in the de novo assembly of a eukaryotic genome.</title>
        <authorList>
            <person name="Sakai H."/>
            <person name="Naito K."/>
            <person name="Ogiso-Tanaka E."/>
            <person name="Takahashi Y."/>
            <person name="Iseki K."/>
            <person name="Muto C."/>
            <person name="Satou K."/>
            <person name="Teruya K."/>
            <person name="Shiroma A."/>
            <person name="Shimoji M."/>
            <person name="Hirano T."/>
            <person name="Itoh T."/>
            <person name="Kaga A."/>
            <person name="Tomooka N."/>
        </authorList>
    </citation>
    <scope>NUCLEOTIDE SEQUENCE [LARGE SCALE GENOMIC DNA]</scope>
    <source>
        <strain evidence="2">cv. Shumari</strain>
    </source>
</reference>
<gene>
    <name evidence="1" type="primary">Vigan.10G138800</name>
    <name evidence="1" type="ORF">VIGAN_10138800</name>
</gene>
<dbReference type="EMBL" id="AP015043">
    <property type="protein sequence ID" value="BAT99852.1"/>
    <property type="molecule type" value="Genomic_DNA"/>
</dbReference>
<sequence>MKKLLLEVCYVLRFLRENRICSQFGQDSSLRLRCFAKMMICGCGNDAMVFGGGFCQGSPVVAGFVRRSILLHPKFCSNNQIS</sequence>
<evidence type="ECO:0000313" key="1">
    <source>
        <dbReference type="EMBL" id="BAT99852.1"/>
    </source>
</evidence>
<protein>
    <submittedName>
        <fullName evidence="1">Uncharacterized protein</fullName>
    </submittedName>
</protein>
<accession>A0A0S3T4N6</accession>
<dbReference type="AlphaFoldDB" id="A0A0S3T4N6"/>
<proteinExistence type="predicted"/>
<organism evidence="1 2">
    <name type="scientific">Vigna angularis var. angularis</name>
    <dbReference type="NCBI Taxonomy" id="157739"/>
    <lineage>
        <taxon>Eukaryota</taxon>
        <taxon>Viridiplantae</taxon>
        <taxon>Streptophyta</taxon>
        <taxon>Embryophyta</taxon>
        <taxon>Tracheophyta</taxon>
        <taxon>Spermatophyta</taxon>
        <taxon>Magnoliopsida</taxon>
        <taxon>eudicotyledons</taxon>
        <taxon>Gunneridae</taxon>
        <taxon>Pentapetalae</taxon>
        <taxon>rosids</taxon>
        <taxon>fabids</taxon>
        <taxon>Fabales</taxon>
        <taxon>Fabaceae</taxon>
        <taxon>Papilionoideae</taxon>
        <taxon>50 kb inversion clade</taxon>
        <taxon>NPAAA clade</taxon>
        <taxon>indigoferoid/millettioid clade</taxon>
        <taxon>Phaseoleae</taxon>
        <taxon>Vigna</taxon>
    </lineage>
</organism>
<dbReference type="Proteomes" id="UP000291084">
    <property type="component" value="Chromosome 10"/>
</dbReference>
<name>A0A0S3T4N6_PHAAN</name>